<name>A0A0P6W8S0_9HYPH</name>
<reference evidence="5 6" key="1">
    <citation type="submission" date="2015-09" db="EMBL/GenBank/DDBJ databases">
        <authorList>
            <person name="Jackson K.R."/>
            <person name="Lunt B.L."/>
            <person name="Fisher J.N.B."/>
            <person name="Gardner A.V."/>
            <person name="Bailey M.E."/>
            <person name="Deus L.M."/>
            <person name="Earl A.S."/>
            <person name="Gibby P.D."/>
            <person name="Hartmann K.A."/>
            <person name="Liu J.E."/>
            <person name="Manci A.M."/>
            <person name="Nielsen D.A."/>
            <person name="Solomon M.B."/>
            <person name="Breakwell D.P."/>
            <person name="Burnett S.H."/>
            <person name="Grose J.H."/>
        </authorList>
    </citation>
    <scope>NUCLEOTIDE SEQUENCE [LARGE SCALE GENOMIC DNA]</scope>
    <source>
        <strain evidence="5 6">16</strain>
    </source>
</reference>
<dbReference type="AlphaFoldDB" id="A0A0P6W8S0"/>
<keyword evidence="2" id="KW-0378">Hydrolase</keyword>
<feature type="domain" description="SF3 helicase" evidence="4">
    <location>
        <begin position="136"/>
        <end position="298"/>
    </location>
</feature>
<dbReference type="PANTHER" id="PTHR35372:SF2">
    <property type="entry name" value="SF3 HELICASE DOMAIN-CONTAINING PROTEIN"/>
    <property type="match status" value="1"/>
</dbReference>
<dbReference type="InterPro" id="IPR045455">
    <property type="entry name" value="NrS-1_pol-like_helicase"/>
</dbReference>
<dbReference type="NCBIfam" id="TIGR01613">
    <property type="entry name" value="primase_Cterm"/>
    <property type="match status" value="1"/>
</dbReference>
<protein>
    <recommendedName>
        <fullName evidence="4">SF3 helicase domain-containing protein</fullName>
    </recommendedName>
</protein>
<proteinExistence type="predicted"/>
<evidence type="ECO:0000259" key="4">
    <source>
        <dbReference type="PROSITE" id="PS51206"/>
    </source>
</evidence>
<gene>
    <name evidence="5" type="ORF">ABB55_27755</name>
</gene>
<dbReference type="InterPro" id="IPR014818">
    <property type="entry name" value="Phage/plasmid_primase_P4_C"/>
</dbReference>
<evidence type="ECO:0000313" key="5">
    <source>
        <dbReference type="EMBL" id="KPL55562.1"/>
    </source>
</evidence>
<dbReference type="InterPro" id="IPR006500">
    <property type="entry name" value="Helicase_put_C_phage/plasmid"/>
</dbReference>
<dbReference type="PANTHER" id="PTHR35372">
    <property type="entry name" value="ATP BINDING PROTEIN-RELATED"/>
    <property type="match status" value="1"/>
</dbReference>
<reference evidence="5 6" key="2">
    <citation type="submission" date="2015-10" db="EMBL/GenBank/DDBJ databases">
        <title>Draft Genome Sequence of Prosthecomicrobium hirschii ATCC 27832.</title>
        <authorList>
            <person name="Daniel J."/>
            <person name="Givan S.A."/>
            <person name="Brun Y.V."/>
            <person name="Brown P.J."/>
        </authorList>
    </citation>
    <scope>NUCLEOTIDE SEQUENCE [LARGE SCALE GENOMIC DNA]</scope>
    <source>
        <strain evidence="5 6">16</strain>
    </source>
</reference>
<keyword evidence="6" id="KW-1185">Reference proteome</keyword>
<comment type="caution">
    <text evidence="5">The sequence shown here is derived from an EMBL/GenBank/DDBJ whole genome shotgun (WGS) entry which is preliminary data.</text>
</comment>
<evidence type="ECO:0000256" key="2">
    <source>
        <dbReference type="ARBA" id="ARBA00022801"/>
    </source>
</evidence>
<dbReference type="STRING" id="665126.ABB55_27755"/>
<organism evidence="5 6">
    <name type="scientific">Prosthecodimorpha hirschii</name>
    <dbReference type="NCBI Taxonomy" id="665126"/>
    <lineage>
        <taxon>Bacteria</taxon>
        <taxon>Pseudomonadati</taxon>
        <taxon>Pseudomonadota</taxon>
        <taxon>Alphaproteobacteria</taxon>
        <taxon>Hyphomicrobiales</taxon>
        <taxon>Ancalomicrobiaceae</taxon>
        <taxon>Prosthecodimorpha</taxon>
    </lineage>
</organism>
<dbReference type="PROSITE" id="PS51206">
    <property type="entry name" value="SF3_HELICASE_1"/>
    <property type="match status" value="1"/>
</dbReference>
<accession>A0A0P6W8S0</accession>
<dbReference type="InterPro" id="IPR027417">
    <property type="entry name" value="P-loop_NTPase"/>
</dbReference>
<dbReference type="SUPFAM" id="SSF52540">
    <property type="entry name" value="P-loop containing nucleoside triphosphate hydrolases"/>
    <property type="match status" value="1"/>
</dbReference>
<dbReference type="GO" id="GO:0005524">
    <property type="term" value="F:ATP binding"/>
    <property type="evidence" value="ECO:0007669"/>
    <property type="project" value="UniProtKB-KW"/>
</dbReference>
<keyword evidence="3" id="KW-0067">ATP-binding</keyword>
<dbReference type="Pfam" id="PF19263">
    <property type="entry name" value="DUF5906"/>
    <property type="match status" value="1"/>
</dbReference>
<dbReference type="Proteomes" id="UP000048984">
    <property type="component" value="Unassembled WGS sequence"/>
</dbReference>
<dbReference type="Gene3D" id="3.40.50.300">
    <property type="entry name" value="P-loop containing nucleotide triphosphate hydrolases"/>
    <property type="match status" value="1"/>
</dbReference>
<dbReference type="InterPro" id="IPR014015">
    <property type="entry name" value="Helicase_SF3_DNA-vir"/>
</dbReference>
<dbReference type="InterPro" id="IPR051620">
    <property type="entry name" value="ORF904-like_C"/>
</dbReference>
<evidence type="ECO:0000256" key="1">
    <source>
        <dbReference type="ARBA" id="ARBA00022741"/>
    </source>
</evidence>
<evidence type="ECO:0000313" key="6">
    <source>
        <dbReference type="Proteomes" id="UP000048984"/>
    </source>
</evidence>
<dbReference type="GO" id="GO:0016787">
    <property type="term" value="F:hydrolase activity"/>
    <property type="evidence" value="ECO:0007669"/>
    <property type="project" value="UniProtKB-KW"/>
</dbReference>
<evidence type="ECO:0000256" key="3">
    <source>
        <dbReference type="ARBA" id="ARBA00022840"/>
    </source>
</evidence>
<sequence>MWWRAGQAAVKRMQGRRAKRRSFGIASGNAGKLDAMIGEAVPARAIALDAFDSNAMSFNVLNGTLHFTAVEVEDPDCPDPDVVRMKREWRAELRPHARADLISKLAPVNWDPAAECPVFDRFLARILPDDPVQGDALRAFMLRSLGLALTGLTTEQCFWLLYGGGQNGKSTLIDIVAQVLGDYACTVPVMSLVNDQPRAAGQPTPDLNPIAGARFVRSSEPKEGLPLDESLIKGLTGGEPIMLRRLNQEATEVRPKFKLFISVNHKPEIRGDDEGIWRRVRLVPFRVHIPREERDLDLPRKLEAEMPGILRRLVEGLLDYLQNGGLRPPPDVVEATEAYRKGEDDLGSFITAAVDITRREADEEMPGGLYAAYKVWAEREARPVMGKARFTRRLPETAERFGFERVKSSTSLYRGIRVRPEFFTPDRPGAFPSARGDDD</sequence>
<dbReference type="EMBL" id="LJYW01000001">
    <property type="protein sequence ID" value="KPL55562.1"/>
    <property type="molecule type" value="Genomic_DNA"/>
</dbReference>
<dbReference type="Pfam" id="PF08706">
    <property type="entry name" value="D5_N"/>
    <property type="match status" value="1"/>
</dbReference>
<keyword evidence="1" id="KW-0547">Nucleotide-binding</keyword>